<proteinExistence type="predicted"/>
<accession>A0A0W8E708</accession>
<dbReference type="AlphaFoldDB" id="A0A0W8E708"/>
<organism evidence="2">
    <name type="scientific">hydrocarbon metagenome</name>
    <dbReference type="NCBI Taxonomy" id="938273"/>
    <lineage>
        <taxon>unclassified sequences</taxon>
        <taxon>metagenomes</taxon>
        <taxon>ecological metagenomes</taxon>
    </lineage>
</organism>
<evidence type="ECO:0000259" key="1">
    <source>
        <dbReference type="Pfam" id="PF06094"/>
    </source>
</evidence>
<dbReference type="InterPro" id="IPR009288">
    <property type="entry name" value="AIG2-like_dom"/>
</dbReference>
<sequence>MIKVFVYGSFMTNGRYHQYCFQGKTFLGKGCIEGYAKYILGGIHGILPEPGESVQGEVYEIDQPTLARLDFLMNNGPAFTRSMVDVELENGETLQAEVYIWNGSV</sequence>
<dbReference type="InterPro" id="IPR013024">
    <property type="entry name" value="GGCT-like"/>
</dbReference>
<dbReference type="Gene3D" id="3.10.490.10">
    <property type="entry name" value="Gamma-glutamyl cyclotransferase-like"/>
    <property type="match status" value="1"/>
</dbReference>
<protein>
    <recommendedName>
        <fullName evidence="1">Gamma-glutamylcyclotransferase AIG2-like domain-containing protein</fullName>
    </recommendedName>
</protein>
<name>A0A0W8E708_9ZZZZ</name>
<comment type="caution">
    <text evidence="2">The sequence shown here is derived from an EMBL/GenBank/DDBJ whole genome shotgun (WGS) entry which is preliminary data.</text>
</comment>
<dbReference type="EMBL" id="LNQE01001849">
    <property type="protein sequence ID" value="KUG04424.1"/>
    <property type="molecule type" value="Genomic_DNA"/>
</dbReference>
<dbReference type="Pfam" id="PF06094">
    <property type="entry name" value="GGACT"/>
    <property type="match status" value="1"/>
</dbReference>
<feature type="domain" description="Gamma-glutamylcyclotransferase AIG2-like" evidence="1">
    <location>
        <begin position="4"/>
        <end position="103"/>
    </location>
</feature>
<dbReference type="SUPFAM" id="SSF110857">
    <property type="entry name" value="Gamma-glutamyl cyclotransferase-like"/>
    <property type="match status" value="1"/>
</dbReference>
<gene>
    <name evidence="2" type="ORF">ASZ90_018191</name>
</gene>
<evidence type="ECO:0000313" key="2">
    <source>
        <dbReference type="EMBL" id="KUG04424.1"/>
    </source>
</evidence>
<dbReference type="CDD" id="cd06661">
    <property type="entry name" value="GGCT_like"/>
    <property type="match status" value="1"/>
</dbReference>
<reference evidence="2" key="1">
    <citation type="journal article" date="2015" name="Proc. Natl. Acad. Sci. U.S.A.">
        <title>Networks of energetic and metabolic interactions define dynamics in microbial communities.</title>
        <authorList>
            <person name="Embree M."/>
            <person name="Liu J.K."/>
            <person name="Al-Bassam M.M."/>
            <person name="Zengler K."/>
        </authorList>
    </citation>
    <scope>NUCLEOTIDE SEQUENCE</scope>
</reference>
<dbReference type="InterPro" id="IPR036568">
    <property type="entry name" value="GGCT-like_sf"/>
</dbReference>